<name>A0A2M4D711_ANODA</name>
<keyword evidence="1" id="KW-0812">Transmembrane</keyword>
<evidence type="ECO:0000256" key="1">
    <source>
        <dbReference type="SAM" id="Phobius"/>
    </source>
</evidence>
<accession>A0A2M4D711</accession>
<feature type="transmembrane region" description="Helical" evidence="1">
    <location>
        <begin position="7"/>
        <end position="27"/>
    </location>
</feature>
<sequence length="76" mass="8668">MLSAFRAALFGCSFSLVASALFVYYGLRWQPRGGLYPIQITHYFDTLALLPFFEAVFWVGFFGARDTKTTNDEKTK</sequence>
<feature type="transmembrane region" description="Helical" evidence="1">
    <location>
        <begin position="47"/>
        <end position="64"/>
    </location>
</feature>
<keyword evidence="1" id="KW-0472">Membrane</keyword>
<keyword evidence="1" id="KW-1133">Transmembrane helix</keyword>
<protein>
    <submittedName>
        <fullName evidence="2">Uncharacterized protein</fullName>
    </submittedName>
</protein>
<evidence type="ECO:0000313" key="2">
    <source>
        <dbReference type="EMBL" id="MBW73360.1"/>
    </source>
</evidence>
<organism evidence="2">
    <name type="scientific">Anopheles darlingi</name>
    <name type="common">Mosquito</name>
    <dbReference type="NCBI Taxonomy" id="43151"/>
    <lineage>
        <taxon>Eukaryota</taxon>
        <taxon>Metazoa</taxon>
        <taxon>Ecdysozoa</taxon>
        <taxon>Arthropoda</taxon>
        <taxon>Hexapoda</taxon>
        <taxon>Insecta</taxon>
        <taxon>Pterygota</taxon>
        <taxon>Neoptera</taxon>
        <taxon>Endopterygota</taxon>
        <taxon>Diptera</taxon>
        <taxon>Nematocera</taxon>
        <taxon>Culicoidea</taxon>
        <taxon>Culicidae</taxon>
        <taxon>Anophelinae</taxon>
        <taxon>Anopheles</taxon>
    </lineage>
</organism>
<dbReference type="AlphaFoldDB" id="A0A2M4D711"/>
<dbReference type="EMBL" id="GGFL01009182">
    <property type="protein sequence ID" value="MBW73360.1"/>
    <property type="molecule type" value="Transcribed_RNA"/>
</dbReference>
<proteinExistence type="predicted"/>
<reference evidence="2" key="1">
    <citation type="submission" date="2018-01" db="EMBL/GenBank/DDBJ databases">
        <title>An insight into the sialome of Amazonian anophelines.</title>
        <authorList>
            <person name="Ribeiro J.M."/>
            <person name="Scarpassa V."/>
            <person name="Calvo E."/>
        </authorList>
    </citation>
    <scope>NUCLEOTIDE SEQUENCE</scope>
</reference>